<proteinExistence type="predicted"/>
<comment type="caution">
    <text evidence="2">The sequence shown here is derived from an EMBL/GenBank/DDBJ whole genome shotgun (WGS) entry which is preliminary data.</text>
</comment>
<dbReference type="EMBL" id="SRLO01000415">
    <property type="protein sequence ID" value="TNN57028.1"/>
    <property type="molecule type" value="Genomic_DNA"/>
</dbReference>
<dbReference type="Proteomes" id="UP000314294">
    <property type="component" value="Unassembled WGS sequence"/>
</dbReference>
<accession>A0A4Z2GTV3</accession>
<protein>
    <submittedName>
        <fullName evidence="2">Uncharacterized protein</fullName>
    </submittedName>
</protein>
<name>A0A4Z2GTV3_9TELE</name>
<evidence type="ECO:0000256" key="1">
    <source>
        <dbReference type="SAM" id="MobiDB-lite"/>
    </source>
</evidence>
<reference evidence="2 3" key="1">
    <citation type="submission" date="2019-03" db="EMBL/GenBank/DDBJ databases">
        <title>First draft genome of Liparis tanakae, snailfish: a comprehensive survey of snailfish specific genes.</title>
        <authorList>
            <person name="Kim W."/>
            <person name="Song I."/>
            <person name="Jeong J.-H."/>
            <person name="Kim D."/>
            <person name="Kim S."/>
            <person name="Ryu S."/>
            <person name="Song J.Y."/>
            <person name="Lee S.K."/>
        </authorList>
    </citation>
    <scope>NUCLEOTIDE SEQUENCE [LARGE SCALE GENOMIC DNA]</scope>
    <source>
        <tissue evidence="2">Muscle</tissue>
    </source>
</reference>
<dbReference type="AlphaFoldDB" id="A0A4Z2GTV3"/>
<feature type="region of interest" description="Disordered" evidence="1">
    <location>
        <begin position="114"/>
        <end position="134"/>
    </location>
</feature>
<evidence type="ECO:0000313" key="3">
    <source>
        <dbReference type="Proteomes" id="UP000314294"/>
    </source>
</evidence>
<sequence>MTPQITPGCGEEQAEIRSLETLPGDDETYGYMARWPPQAEEHLKTTRAYICHPTNGFLCDKSLSSRNTGASTLPGLTREEQWVVRWNNRRRTDKGQEGAVSGIFEQKLFGGMLGTVPEQGADDVPESKRQTLSS</sequence>
<gene>
    <name evidence="2" type="ORF">EYF80_032749</name>
</gene>
<feature type="compositionally biased region" description="Basic and acidic residues" evidence="1">
    <location>
        <begin position="125"/>
        <end position="134"/>
    </location>
</feature>
<keyword evidence="3" id="KW-1185">Reference proteome</keyword>
<evidence type="ECO:0000313" key="2">
    <source>
        <dbReference type="EMBL" id="TNN57028.1"/>
    </source>
</evidence>
<organism evidence="2 3">
    <name type="scientific">Liparis tanakae</name>
    <name type="common">Tanaka's snailfish</name>
    <dbReference type="NCBI Taxonomy" id="230148"/>
    <lineage>
        <taxon>Eukaryota</taxon>
        <taxon>Metazoa</taxon>
        <taxon>Chordata</taxon>
        <taxon>Craniata</taxon>
        <taxon>Vertebrata</taxon>
        <taxon>Euteleostomi</taxon>
        <taxon>Actinopterygii</taxon>
        <taxon>Neopterygii</taxon>
        <taxon>Teleostei</taxon>
        <taxon>Neoteleostei</taxon>
        <taxon>Acanthomorphata</taxon>
        <taxon>Eupercaria</taxon>
        <taxon>Perciformes</taxon>
        <taxon>Cottioidei</taxon>
        <taxon>Cottales</taxon>
        <taxon>Liparidae</taxon>
        <taxon>Liparis</taxon>
    </lineage>
</organism>